<dbReference type="SMART" id="SM00185">
    <property type="entry name" value="ARM"/>
    <property type="match status" value="5"/>
</dbReference>
<dbReference type="InterPro" id="IPR016024">
    <property type="entry name" value="ARM-type_fold"/>
</dbReference>
<evidence type="ECO:0000313" key="7">
    <source>
        <dbReference type="EMBL" id="CDG68986.1"/>
    </source>
</evidence>
<protein>
    <recommendedName>
        <fullName evidence="3">Armadillo repeat-containing protein 8</fullName>
    </recommendedName>
</protein>
<dbReference type="GO" id="GO:0005634">
    <property type="term" value="C:nucleus"/>
    <property type="evidence" value="ECO:0007669"/>
    <property type="project" value="UniProtKB-SubCell"/>
</dbReference>
<dbReference type="KEGG" id="hmg:101240225"/>
<accession>T2MAA4</accession>
<keyword evidence="6" id="KW-0539">Nucleus</keyword>
<dbReference type="GO" id="GO:0034657">
    <property type="term" value="C:GID complex"/>
    <property type="evidence" value="ECO:0007669"/>
    <property type="project" value="TreeGrafter"/>
</dbReference>
<dbReference type="EMBL" id="HAAD01002754">
    <property type="protein sequence ID" value="CDG68986.1"/>
    <property type="molecule type" value="mRNA"/>
</dbReference>
<evidence type="ECO:0000256" key="6">
    <source>
        <dbReference type="ARBA" id="ARBA00023242"/>
    </source>
</evidence>
<evidence type="ECO:0000256" key="4">
    <source>
        <dbReference type="ARBA" id="ARBA00022490"/>
    </source>
</evidence>
<evidence type="ECO:0000256" key="1">
    <source>
        <dbReference type="ARBA" id="ARBA00004123"/>
    </source>
</evidence>
<dbReference type="OMA" id="KGTDQHV"/>
<dbReference type="PANTHER" id="PTHR15651:SF7">
    <property type="entry name" value="ARMADILLO REPEAT-CONTAINING PROTEIN 8"/>
    <property type="match status" value="1"/>
</dbReference>
<dbReference type="AlphaFoldDB" id="T2MAA4"/>
<dbReference type="InterPro" id="IPR038739">
    <property type="entry name" value="ARMC8/Vid28"/>
</dbReference>
<dbReference type="GO" id="GO:0043161">
    <property type="term" value="P:proteasome-mediated ubiquitin-dependent protein catabolic process"/>
    <property type="evidence" value="ECO:0007669"/>
    <property type="project" value="TreeGrafter"/>
</dbReference>
<name>T2MAA4_HYDVU</name>
<dbReference type="Gene3D" id="1.25.10.10">
    <property type="entry name" value="Leucine-rich Repeat Variant"/>
    <property type="match status" value="2"/>
</dbReference>
<keyword evidence="4" id="KW-0963">Cytoplasm</keyword>
<proteinExistence type="evidence at transcript level"/>
<dbReference type="OrthoDB" id="5559898at2759"/>
<dbReference type="GO" id="GO:0005737">
    <property type="term" value="C:cytoplasm"/>
    <property type="evidence" value="ECO:0007669"/>
    <property type="project" value="UniProtKB-SubCell"/>
</dbReference>
<evidence type="ECO:0000256" key="3">
    <source>
        <dbReference type="ARBA" id="ARBA00013746"/>
    </source>
</evidence>
<gene>
    <name evidence="7" type="primary">ARMC8</name>
</gene>
<evidence type="ECO:0000256" key="2">
    <source>
        <dbReference type="ARBA" id="ARBA00004496"/>
    </source>
</evidence>
<evidence type="ECO:0000256" key="5">
    <source>
        <dbReference type="ARBA" id="ARBA00022737"/>
    </source>
</evidence>
<organism evidence="7">
    <name type="scientific">Hydra vulgaris</name>
    <name type="common">Hydra</name>
    <name type="synonym">Hydra attenuata</name>
    <dbReference type="NCBI Taxonomy" id="6087"/>
    <lineage>
        <taxon>Eukaryota</taxon>
        <taxon>Metazoa</taxon>
        <taxon>Cnidaria</taxon>
        <taxon>Hydrozoa</taxon>
        <taxon>Hydroidolina</taxon>
        <taxon>Anthoathecata</taxon>
        <taxon>Aplanulata</taxon>
        <taxon>Hydridae</taxon>
        <taxon>Hydra</taxon>
    </lineage>
</organism>
<dbReference type="PANTHER" id="PTHR15651">
    <property type="entry name" value="ARMADILLO REPEAT-CONTAINING PROTEIN 8"/>
    <property type="match status" value="1"/>
</dbReference>
<dbReference type="InterPro" id="IPR000225">
    <property type="entry name" value="Armadillo"/>
</dbReference>
<dbReference type="SUPFAM" id="SSF48371">
    <property type="entry name" value="ARM repeat"/>
    <property type="match status" value="1"/>
</dbReference>
<reference evidence="7" key="1">
    <citation type="journal article" date="2013" name="Genome Biol. Evol.">
        <title>Punctuated emergences of genetic and phenotypic innovations in eumetazoan, bilaterian, euteleostome, and hominidae ancestors.</title>
        <authorList>
            <person name="Wenger Y."/>
            <person name="Galliot B."/>
        </authorList>
    </citation>
    <scope>NUCLEOTIDE SEQUENCE</scope>
    <source>
        <tissue evidence="7">Whole animals</tissue>
    </source>
</reference>
<keyword evidence="5" id="KW-0677">Repeat</keyword>
<sequence>MKSLIEDYADIDNEHLGMLYSGDMNKNVKAIRYIKNQIIGMNSKKTTYVSMGVLERIIELVLEDSTAIEFAIEAAAVIGSLAQGGTESLQRVLESQAVAILCKGICHHDEKLILTCLRSLRTCYLTNQVPPDLIYEDVNLVSSLVQLLRKNSQCAECVANILLRSCKNVKDQTTLYDAGVISALAVWLDCKHPSVLIPVVGTLSVIVCANEIIANELLHDDCYSIMRKLLILISPDHADPVQLEASACLSKILRAASTKSSDEILKQKILSVLVRMCHSEKPDYIRIIAANSLAYFIEDSITLQETASISNHLIKNIALYFKVNADVSKENADKLKENAFKVYAALSANDEKIRKQIVETSTNLITDIHEAINQDCNISLQAAGMQCLLSLSRSVQQLHTTFQDSKLWEPVISALKSSSSDDIISVSSSVLCNLLLVFSPCKEVLVEYGALEVLLALIKRNEPPLRVNGVWGLMNLASETNEVLKKKIVDYVGISNILKLLNDSHVEVAVKALGALRNILTGGEKEIDALMSVYGQEIINSIRPLVVTENLSVDLREQVLCLLSNIANGSYSKEILMNEDLLLAKVINHLSSESEQLQVASIFCITNLTRNTNDRSVFRQNKLRELGAEKQLKDLLNSTNTSLIDRVRVALLQFST</sequence>
<dbReference type="InterPro" id="IPR011989">
    <property type="entry name" value="ARM-like"/>
</dbReference>
<comment type="subcellular location">
    <subcellularLocation>
        <location evidence="2">Cytoplasm</location>
    </subcellularLocation>
    <subcellularLocation>
        <location evidence="1">Nucleus</location>
    </subcellularLocation>
</comment>